<dbReference type="AlphaFoldDB" id="A0A550JKR4"/>
<proteinExistence type="inferred from homology"/>
<evidence type="ECO:0000256" key="1">
    <source>
        <dbReference type="ARBA" id="ARBA00010552"/>
    </source>
</evidence>
<organism evidence="2 3">
    <name type="scientific">Trichloromonas acetexigens</name>
    <dbReference type="NCBI Taxonomy" id="38815"/>
    <lineage>
        <taxon>Bacteria</taxon>
        <taxon>Pseudomonadati</taxon>
        <taxon>Thermodesulfobacteriota</taxon>
        <taxon>Desulfuromonadia</taxon>
        <taxon>Desulfuromonadales</taxon>
        <taxon>Trichloromonadaceae</taxon>
        <taxon>Trichloromonas</taxon>
    </lineage>
</organism>
<dbReference type="PANTHER" id="PTHR11803">
    <property type="entry name" value="2-IMINOBUTANOATE/2-IMINOPROPANOATE DEAMINASE RIDA"/>
    <property type="match status" value="1"/>
</dbReference>
<dbReference type="Gene3D" id="3.30.1330.40">
    <property type="entry name" value="RutC-like"/>
    <property type="match status" value="1"/>
</dbReference>
<sequence>MSIEKISTTAAPAAIGPYSQGVRAGEYVFFSGQIPLDPATGEMVAGGIEAQAQQVLTNMEGALAAAGLNFAQVLKTTIFLTDLKDFALVNEIYGARFSGIYPARSTVQVAALPKGAAIEIEWVAYSGE</sequence>
<dbReference type="InterPro" id="IPR006175">
    <property type="entry name" value="YjgF/YER057c/UK114"/>
</dbReference>
<dbReference type="GO" id="GO:0005829">
    <property type="term" value="C:cytosol"/>
    <property type="evidence" value="ECO:0007669"/>
    <property type="project" value="TreeGrafter"/>
</dbReference>
<dbReference type="Proteomes" id="UP000317155">
    <property type="component" value="Unassembled WGS sequence"/>
</dbReference>
<dbReference type="NCBIfam" id="TIGR00004">
    <property type="entry name" value="Rid family detoxifying hydrolase"/>
    <property type="match status" value="1"/>
</dbReference>
<dbReference type="OrthoDB" id="9808943at2"/>
<dbReference type="PANTHER" id="PTHR11803:SF39">
    <property type="entry name" value="2-IMINOBUTANOATE_2-IMINOPROPANOATE DEAMINASE"/>
    <property type="match status" value="1"/>
</dbReference>
<dbReference type="FunFam" id="3.30.1330.40:FF:000001">
    <property type="entry name" value="L-PSP family endoribonuclease"/>
    <property type="match status" value="1"/>
</dbReference>
<comment type="similarity">
    <text evidence="1">Belongs to the RutC family.</text>
</comment>
<dbReference type="CDD" id="cd00448">
    <property type="entry name" value="YjgF_YER057c_UK114_family"/>
    <property type="match status" value="1"/>
</dbReference>
<dbReference type="SUPFAM" id="SSF55298">
    <property type="entry name" value="YjgF-like"/>
    <property type="match status" value="1"/>
</dbReference>
<protein>
    <submittedName>
        <fullName evidence="2">RidA family protein</fullName>
    </submittedName>
</protein>
<dbReference type="Pfam" id="PF01042">
    <property type="entry name" value="Ribonuc_L-PSP"/>
    <property type="match status" value="1"/>
</dbReference>
<evidence type="ECO:0000313" key="3">
    <source>
        <dbReference type="Proteomes" id="UP000317155"/>
    </source>
</evidence>
<dbReference type="GO" id="GO:0019239">
    <property type="term" value="F:deaminase activity"/>
    <property type="evidence" value="ECO:0007669"/>
    <property type="project" value="TreeGrafter"/>
</dbReference>
<dbReference type="InterPro" id="IPR019897">
    <property type="entry name" value="RidA_CS"/>
</dbReference>
<dbReference type="InterPro" id="IPR006056">
    <property type="entry name" value="RidA"/>
</dbReference>
<dbReference type="EMBL" id="VJVV01000001">
    <property type="protein sequence ID" value="TRO83795.1"/>
    <property type="molecule type" value="Genomic_DNA"/>
</dbReference>
<dbReference type="RefSeq" id="WP_092052522.1">
    <property type="nucleotide sequence ID" value="NZ_FOJJ01000001.1"/>
</dbReference>
<accession>A0A550JKR4</accession>
<keyword evidence="3" id="KW-1185">Reference proteome</keyword>
<reference evidence="2 3" key="1">
    <citation type="submission" date="2019-07" db="EMBL/GenBank/DDBJ databases">
        <title>Insights of Desulfuromonas acetexigens electromicrobiology.</title>
        <authorList>
            <person name="Katuri K."/>
            <person name="Sapireddy V."/>
            <person name="Shaw D.R."/>
            <person name="Saikaly P."/>
        </authorList>
    </citation>
    <scope>NUCLEOTIDE SEQUENCE [LARGE SCALE GENOMIC DNA]</scope>
    <source>
        <strain evidence="2 3">2873</strain>
    </source>
</reference>
<evidence type="ECO:0000313" key="2">
    <source>
        <dbReference type="EMBL" id="TRO83795.1"/>
    </source>
</evidence>
<name>A0A550JKR4_9BACT</name>
<dbReference type="InterPro" id="IPR035959">
    <property type="entry name" value="RutC-like_sf"/>
</dbReference>
<gene>
    <name evidence="2" type="ORF">FL622_01010</name>
</gene>
<comment type="caution">
    <text evidence="2">The sequence shown here is derived from an EMBL/GenBank/DDBJ whole genome shotgun (WGS) entry which is preliminary data.</text>
</comment>
<dbReference type="PROSITE" id="PS01094">
    <property type="entry name" value="UPF0076"/>
    <property type="match status" value="1"/>
</dbReference>